<name>A0A9X2DVI4_9BACI</name>
<dbReference type="EMBL" id="JAMBOL010000033">
    <property type="protein sequence ID" value="MCM3716292.1"/>
    <property type="molecule type" value="Genomic_DNA"/>
</dbReference>
<dbReference type="Proteomes" id="UP001139179">
    <property type="component" value="Unassembled WGS sequence"/>
</dbReference>
<reference evidence="2" key="1">
    <citation type="submission" date="2022-05" db="EMBL/GenBank/DDBJ databases">
        <title>Comparative Genomics of Spacecraft Associated Microbes.</title>
        <authorList>
            <person name="Tran M.T."/>
            <person name="Wright A."/>
            <person name="Seuylemezian A."/>
            <person name="Eisen J."/>
            <person name="Coil D."/>
        </authorList>
    </citation>
    <scope>NUCLEOTIDE SEQUENCE</scope>
    <source>
        <strain evidence="2">214.1.1</strain>
    </source>
</reference>
<dbReference type="AlphaFoldDB" id="A0A9X2DVI4"/>
<comment type="caution">
    <text evidence="2">The sequence shown here is derived from an EMBL/GenBank/DDBJ whole genome shotgun (WGS) entry which is preliminary data.</text>
</comment>
<accession>A0A9X2DVI4</accession>
<keyword evidence="1" id="KW-1133">Transmembrane helix</keyword>
<feature type="transmembrane region" description="Helical" evidence="1">
    <location>
        <begin position="42"/>
        <end position="59"/>
    </location>
</feature>
<keyword evidence="3" id="KW-1185">Reference proteome</keyword>
<evidence type="ECO:0000313" key="3">
    <source>
        <dbReference type="Proteomes" id="UP001139179"/>
    </source>
</evidence>
<protein>
    <submittedName>
        <fullName evidence="2">Uncharacterized protein</fullName>
    </submittedName>
</protein>
<proteinExistence type="predicted"/>
<evidence type="ECO:0000313" key="2">
    <source>
        <dbReference type="EMBL" id="MCM3716292.1"/>
    </source>
</evidence>
<dbReference type="RefSeq" id="WP_251224963.1">
    <property type="nucleotide sequence ID" value="NZ_JAMBOL010000033.1"/>
</dbReference>
<gene>
    <name evidence="2" type="ORF">M3202_19800</name>
</gene>
<keyword evidence="1" id="KW-0472">Membrane</keyword>
<organism evidence="2 3">
    <name type="scientific">Halalkalibacter oceani</name>
    <dbReference type="NCBI Taxonomy" id="1653776"/>
    <lineage>
        <taxon>Bacteria</taxon>
        <taxon>Bacillati</taxon>
        <taxon>Bacillota</taxon>
        <taxon>Bacilli</taxon>
        <taxon>Bacillales</taxon>
        <taxon>Bacillaceae</taxon>
        <taxon>Halalkalibacter</taxon>
    </lineage>
</organism>
<evidence type="ECO:0000256" key="1">
    <source>
        <dbReference type="SAM" id="Phobius"/>
    </source>
</evidence>
<sequence length="339" mass="40003">MLYIEDIEKIVRFFWGEEAAKAFLEMTNQVLNYSILGFQVKWVFLLLLVMIYLLTAVNFRRMLNKMVQVDQNILLAQLYTYKPSKRGDSYEIRLVDLSTNYSLPIGEPSPPLTAEIKFDNTFMRELKDISAPYRISTWDYMKKSYLGLKKYPIVSEDILDFIVKYKEVLDRISIQDLKDEELYKKYSFILTVLRACTEIAVNIDDARVMKKRYSQTLDTFALQQILKDSNVESQLTNVQASVFGHFIVYHEFFETQKLSHLFHMGSVDAWNDGLLYYTFPLKLFDGKNYFITLMMSPSINFDVSDVELRRKLRLRILKYKLFLNVKLMLTVLGKKLRLL</sequence>
<keyword evidence="1" id="KW-0812">Transmembrane</keyword>